<dbReference type="Proteomes" id="UP000019109">
    <property type="component" value="Unassembled WGS sequence"/>
</dbReference>
<dbReference type="EMBL" id="BAVR01000030">
    <property type="protein sequence ID" value="GAE89094.1"/>
    <property type="molecule type" value="Genomic_DNA"/>
</dbReference>
<dbReference type="RefSeq" id="WP_173400179.1">
    <property type="nucleotide sequence ID" value="NZ_BAVR01000030.1"/>
</dbReference>
<gene>
    <name evidence="1" type="ORF">JCM21531_2588</name>
</gene>
<organism evidence="1 2">
    <name type="scientific">Acetivibrio straminisolvens JCM 21531</name>
    <dbReference type="NCBI Taxonomy" id="1294263"/>
    <lineage>
        <taxon>Bacteria</taxon>
        <taxon>Bacillati</taxon>
        <taxon>Bacillota</taxon>
        <taxon>Clostridia</taxon>
        <taxon>Eubacteriales</taxon>
        <taxon>Oscillospiraceae</taxon>
        <taxon>Acetivibrio</taxon>
    </lineage>
</organism>
<comment type="caution">
    <text evidence="1">The sequence shown here is derived from an EMBL/GenBank/DDBJ whole genome shotgun (WGS) entry which is preliminary data.</text>
</comment>
<sequence length="58" mass="6665">MIQSQRLATRDTERPFETIIAGISKPLNQITINKKSTPVSSQRESNENFDTFIEIKIK</sequence>
<name>W4V8L7_9FIRM</name>
<reference evidence="1" key="1">
    <citation type="journal article" date="2014" name="Genome Announc.">
        <title>Draft Genome Sequence of Clostridium straminisolvens Strain JCM 21531T, Isolated from a Cellulose-Degrading Bacterial Community.</title>
        <authorList>
            <person name="Yuki M."/>
            <person name="Oshima K."/>
            <person name="Suda W."/>
            <person name="Sakamoto M."/>
            <person name="Kitamura K."/>
            <person name="Iida T."/>
            <person name="Hattori M."/>
            <person name="Ohkuma M."/>
        </authorList>
    </citation>
    <scope>NUCLEOTIDE SEQUENCE [LARGE SCALE GENOMIC DNA]</scope>
    <source>
        <strain evidence="1">JCM 21531</strain>
    </source>
</reference>
<evidence type="ECO:0000313" key="2">
    <source>
        <dbReference type="Proteomes" id="UP000019109"/>
    </source>
</evidence>
<protein>
    <submittedName>
        <fullName evidence="1">Uncharacterized protein</fullName>
    </submittedName>
</protein>
<evidence type="ECO:0000313" key="1">
    <source>
        <dbReference type="EMBL" id="GAE89094.1"/>
    </source>
</evidence>
<dbReference type="STRING" id="1294263.JCM21531_2588"/>
<accession>W4V8L7</accession>
<keyword evidence="2" id="KW-1185">Reference proteome</keyword>
<dbReference type="AlphaFoldDB" id="W4V8L7"/>
<proteinExistence type="predicted"/>